<feature type="domain" description="Calcineurin-like phosphoesterase" evidence="2">
    <location>
        <begin position="22"/>
        <end position="234"/>
    </location>
</feature>
<sequence>MPLNQRTLKDCSPPPSTLESPMKLLVLSDLHVEFSPFSPNLVAAAAADVVVLAGDIHKGREVVPWARRTFEDKPVVLVAGNHEFYWGEWDRTLDALRKDALAHQVHFLENDAVTLEGVRFLGTSLWTDFAYFGQHTVEAAMAAARQFMTDYRRIAGCTPQRTIERHQASRAWLERELARSDEGERPVVVTHHSPSKRSTAARYRNDPCTPAFASQLPAALLDQAGLWIHGHTHSSHLYRVGRCRVVCNPRGYPLGWIDGEYENREFDAGLLMEQTHDGRWVRGDAPGEVSP</sequence>
<organism evidence="3 4">
    <name type="scientific">Simplicispira hankyongi</name>
    <dbReference type="NCBI Taxonomy" id="2315688"/>
    <lineage>
        <taxon>Bacteria</taxon>
        <taxon>Pseudomonadati</taxon>
        <taxon>Pseudomonadota</taxon>
        <taxon>Betaproteobacteria</taxon>
        <taxon>Burkholderiales</taxon>
        <taxon>Comamonadaceae</taxon>
        <taxon>Simplicispira</taxon>
    </lineage>
</organism>
<proteinExistence type="predicted"/>
<comment type="caution">
    <text evidence="3">The sequence shown here is derived from an EMBL/GenBank/DDBJ whole genome shotgun (WGS) entry which is preliminary data.</text>
</comment>
<dbReference type="SUPFAM" id="SSF56300">
    <property type="entry name" value="Metallo-dependent phosphatases"/>
    <property type="match status" value="1"/>
</dbReference>
<dbReference type="PANTHER" id="PTHR37844:SF2">
    <property type="entry name" value="SER_THR PROTEIN PHOSPHATASE SUPERFAMILY (AFU_ORTHOLOGUE AFUA_1G14840)"/>
    <property type="match status" value="1"/>
</dbReference>
<dbReference type="AlphaFoldDB" id="A0A398C2D1"/>
<name>A0A398C2D1_9BURK</name>
<dbReference type="PANTHER" id="PTHR37844">
    <property type="entry name" value="SER/THR PROTEIN PHOSPHATASE SUPERFAMILY (AFU_ORTHOLOGUE AFUA_1G14840)"/>
    <property type="match status" value="1"/>
</dbReference>
<reference evidence="3 4" key="1">
    <citation type="submission" date="2018-09" db="EMBL/GenBank/DDBJ databases">
        <title>Draft genome of Simplicispira sp. NY-02.</title>
        <authorList>
            <person name="Im W.T."/>
        </authorList>
    </citation>
    <scope>NUCLEOTIDE SEQUENCE [LARGE SCALE GENOMIC DNA]</scope>
    <source>
        <strain evidence="3 4">NY-02</strain>
    </source>
</reference>
<dbReference type="GO" id="GO:0016787">
    <property type="term" value="F:hydrolase activity"/>
    <property type="evidence" value="ECO:0007669"/>
    <property type="project" value="InterPro"/>
</dbReference>
<dbReference type="InterPro" id="IPR004843">
    <property type="entry name" value="Calcineurin-like_PHP"/>
</dbReference>
<evidence type="ECO:0000259" key="2">
    <source>
        <dbReference type="Pfam" id="PF00149"/>
    </source>
</evidence>
<dbReference type="Pfam" id="PF00149">
    <property type="entry name" value="Metallophos"/>
    <property type="match status" value="1"/>
</dbReference>
<dbReference type="InterPro" id="IPR029052">
    <property type="entry name" value="Metallo-depent_PP-like"/>
</dbReference>
<accession>A0A398C2D1</accession>
<dbReference type="Gene3D" id="3.60.21.10">
    <property type="match status" value="1"/>
</dbReference>
<dbReference type="Proteomes" id="UP000266302">
    <property type="component" value="Unassembled WGS sequence"/>
</dbReference>
<keyword evidence="4" id="KW-1185">Reference proteome</keyword>
<evidence type="ECO:0000313" key="3">
    <source>
        <dbReference type="EMBL" id="RID97159.1"/>
    </source>
</evidence>
<gene>
    <name evidence="3" type="ORF">D3F03_15745</name>
</gene>
<protein>
    <recommendedName>
        <fullName evidence="2">Calcineurin-like phosphoesterase domain-containing protein</fullName>
    </recommendedName>
</protein>
<evidence type="ECO:0000256" key="1">
    <source>
        <dbReference type="SAM" id="MobiDB-lite"/>
    </source>
</evidence>
<feature type="region of interest" description="Disordered" evidence="1">
    <location>
        <begin position="183"/>
        <end position="202"/>
    </location>
</feature>
<dbReference type="EMBL" id="QXJC01000010">
    <property type="protein sequence ID" value="RID97159.1"/>
    <property type="molecule type" value="Genomic_DNA"/>
</dbReference>
<evidence type="ECO:0000313" key="4">
    <source>
        <dbReference type="Proteomes" id="UP000266302"/>
    </source>
</evidence>